<sequence length="108" mass="10751">MGHLQGQAVTASPVRAAGGSRHLWKLLGGLGGAALAQDAPPNPRTSGGLQRSKPPASHVSLIPVGWGAFGAGPSAPPLREGPLQGWAPGAGGERPGRVRRAMRACPGG</sequence>
<reference evidence="3 4" key="1">
    <citation type="submission" date="2019-04" db="EMBL/GenBank/DDBJ databases">
        <authorList>
            <person name="Alioto T."/>
            <person name="Alioto T."/>
        </authorList>
    </citation>
    <scope>NUCLEOTIDE SEQUENCE [LARGE SCALE GENOMIC DNA]</scope>
</reference>
<protein>
    <submittedName>
        <fullName evidence="3">Uncharacterized protein</fullName>
    </submittedName>
</protein>
<dbReference type="Proteomes" id="UP000662637">
    <property type="component" value="Unassembled WGS sequence"/>
</dbReference>
<gene>
    <name evidence="2" type="ORF">GHT09_015630</name>
    <name evidence="3" type="ORF">MONAX_5E006395</name>
</gene>
<accession>A0A5E4CD60</accession>
<dbReference type="EMBL" id="CABDUW010001224">
    <property type="protein sequence ID" value="VTJ79783.1"/>
    <property type="molecule type" value="Genomic_DNA"/>
</dbReference>
<evidence type="ECO:0000313" key="3">
    <source>
        <dbReference type="EMBL" id="VTJ79783.1"/>
    </source>
</evidence>
<evidence type="ECO:0000313" key="2">
    <source>
        <dbReference type="EMBL" id="KAF7473746.1"/>
    </source>
</evidence>
<evidence type="ECO:0000256" key="1">
    <source>
        <dbReference type="SAM" id="MobiDB-lite"/>
    </source>
</evidence>
<dbReference type="AlphaFoldDB" id="A0A5E4CD60"/>
<dbReference type="Proteomes" id="UP000335636">
    <property type="component" value="Unassembled WGS sequence"/>
</dbReference>
<dbReference type="EMBL" id="WJEC01005024">
    <property type="protein sequence ID" value="KAF7473746.1"/>
    <property type="molecule type" value="Genomic_DNA"/>
</dbReference>
<reference evidence="2" key="2">
    <citation type="submission" date="2020-08" db="EMBL/GenBank/DDBJ databases">
        <authorList>
            <person name="Shumante A."/>
            <person name="Zimin A.V."/>
            <person name="Puiu D."/>
            <person name="Salzberg S.L."/>
        </authorList>
    </citation>
    <scope>NUCLEOTIDE SEQUENCE</scope>
    <source>
        <strain evidence="2">WC2-LM</strain>
        <tissue evidence="2">Liver</tissue>
    </source>
</reference>
<evidence type="ECO:0000313" key="4">
    <source>
        <dbReference type="Proteomes" id="UP000335636"/>
    </source>
</evidence>
<feature type="region of interest" description="Disordered" evidence="1">
    <location>
        <begin position="71"/>
        <end position="108"/>
    </location>
</feature>
<proteinExistence type="predicted"/>
<keyword evidence="4" id="KW-1185">Reference proteome</keyword>
<organism evidence="3 4">
    <name type="scientific">Marmota monax</name>
    <name type="common">Woodchuck</name>
    <dbReference type="NCBI Taxonomy" id="9995"/>
    <lineage>
        <taxon>Eukaryota</taxon>
        <taxon>Metazoa</taxon>
        <taxon>Chordata</taxon>
        <taxon>Craniata</taxon>
        <taxon>Vertebrata</taxon>
        <taxon>Euteleostomi</taxon>
        <taxon>Mammalia</taxon>
        <taxon>Eutheria</taxon>
        <taxon>Euarchontoglires</taxon>
        <taxon>Glires</taxon>
        <taxon>Rodentia</taxon>
        <taxon>Sciuromorpha</taxon>
        <taxon>Sciuridae</taxon>
        <taxon>Xerinae</taxon>
        <taxon>Marmotini</taxon>
        <taxon>Marmota</taxon>
    </lineage>
</organism>
<name>A0A5E4CD60_MARMO</name>
<feature type="region of interest" description="Disordered" evidence="1">
    <location>
        <begin position="33"/>
        <end position="57"/>
    </location>
</feature>